<feature type="region of interest" description="Disordered" evidence="1">
    <location>
        <begin position="1"/>
        <end position="35"/>
    </location>
</feature>
<dbReference type="CDD" id="cd04301">
    <property type="entry name" value="NAT_SF"/>
    <property type="match status" value="1"/>
</dbReference>
<comment type="caution">
    <text evidence="3">The sequence shown here is derived from an EMBL/GenBank/DDBJ whole genome shotgun (WGS) entry which is preliminary data.</text>
</comment>
<reference evidence="3 4" key="1">
    <citation type="submission" date="2024-10" db="EMBL/GenBank/DDBJ databases">
        <title>The Natural Products Discovery Center: Release of the First 8490 Sequenced Strains for Exploring Actinobacteria Biosynthetic Diversity.</title>
        <authorList>
            <person name="Kalkreuter E."/>
            <person name="Kautsar S.A."/>
            <person name="Yang D."/>
            <person name="Bader C.D."/>
            <person name="Teijaro C.N."/>
            <person name="Fluegel L."/>
            <person name="Davis C.M."/>
            <person name="Simpson J.R."/>
            <person name="Lauterbach L."/>
            <person name="Steele A.D."/>
            <person name="Gui C."/>
            <person name="Meng S."/>
            <person name="Li G."/>
            <person name="Viehrig K."/>
            <person name="Ye F."/>
            <person name="Su P."/>
            <person name="Kiefer A.F."/>
            <person name="Nichols A."/>
            <person name="Cepeda A.J."/>
            <person name="Yan W."/>
            <person name="Fan B."/>
            <person name="Jiang Y."/>
            <person name="Adhikari A."/>
            <person name="Zheng C.-J."/>
            <person name="Schuster L."/>
            <person name="Cowan T.M."/>
            <person name="Smanski M.J."/>
            <person name="Chevrette M.G."/>
            <person name="De Carvalho L.P.S."/>
            <person name="Shen B."/>
        </authorList>
    </citation>
    <scope>NUCLEOTIDE SEQUENCE [LARGE SCALE GENOMIC DNA]</scope>
    <source>
        <strain evidence="3 4">NPDC012540</strain>
    </source>
</reference>
<evidence type="ECO:0000259" key="2">
    <source>
        <dbReference type="PROSITE" id="PS51186"/>
    </source>
</evidence>
<proteinExistence type="predicted"/>
<dbReference type="EC" id="2.3.1.-" evidence="3"/>
<keyword evidence="3" id="KW-0808">Transferase</keyword>
<keyword evidence="3" id="KW-0012">Acyltransferase</keyword>
<protein>
    <submittedName>
        <fullName evidence="3">GNAT family N-acetyltransferase</fullName>
        <ecNumber evidence="3">2.3.1.-</ecNumber>
    </submittedName>
</protein>
<accession>A0ABW6X4W0</accession>
<dbReference type="PROSITE" id="PS51186">
    <property type="entry name" value="GNAT"/>
    <property type="match status" value="1"/>
</dbReference>
<gene>
    <name evidence="3" type="ORF">ACFY8O_14455</name>
</gene>
<dbReference type="Pfam" id="PF00583">
    <property type="entry name" value="Acetyltransf_1"/>
    <property type="match status" value="1"/>
</dbReference>
<dbReference type="GO" id="GO:0016746">
    <property type="term" value="F:acyltransferase activity"/>
    <property type="evidence" value="ECO:0007669"/>
    <property type="project" value="UniProtKB-KW"/>
</dbReference>
<evidence type="ECO:0000256" key="1">
    <source>
        <dbReference type="SAM" id="MobiDB-lite"/>
    </source>
</evidence>
<evidence type="ECO:0000313" key="3">
    <source>
        <dbReference type="EMBL" id="MFF5897118.1"/>
    </source>
</evidence>
<organism evidence="3 4">
    <name type="scientific">Streptomyces argenteolus</name>
    <dbReference type="NCBI Taxonomy" id="67274"/>
    <lineage>
        <taxon>Bacteria</taxon>
        <taxon>Bacillati</taxon>
        <taxon>Actinomycetota</taxon>
        <taxon>Actinomycetes</taxon>
        <taxon>Kitasatosporales</taxon>
        <taxon>Streptomycetaceae</taxon>
        <taxon>Streptomyces</taxon>
    </lineage>
</organism>
<dbReference type="InterPro" id="IPR000182">
    <property type="entry name" value="GNAT_dom"/>
</dbReference>
<feature type="domain" description="N-acetyltransferase" evidence="2">
    <location>
        <begin position="38"/>
        <end position="178"/>
    </location>
</feature>
<dbReference type="InterPro" id="IPR016181">
    <property type="entry name" value="Acyl_CoA_acyltransferase"/>
</dbReference>
<feature type="compositionally biased region" description="Low complexity" evidence="1">
    <location>
        <begin position="1"/>
        <end position="26"/>
    </location>
</feature>
<dbReference type="SUPFAM" id="SSF55729">
    <property type="entry name" value="Acyl-CoA N-acyltransferases (Nat)"/>
    <property type="match status" value="1"/>
</dbReference>
<evidence type="ECO:0000313" key="4">
    <source>
        <dbReference type="Proteomes" id="UP001602322"/>
    </source>
</evidence>
<dbReference type="Proteomes" id="UP001602322">
    <property type="component" value="Unassembled WGS sequence"/>
</dbReference>
<dbReference type="EMBL" id="JBIBEG010000003">
    <property type="protein sequence ID" value="MFF5897118.1"/>
    <property type="molecule type" value="Genomic_DNA"/>
</dbReference>
<keyword evidence="4" id="KW-1185">Reference proteome</keyword>
<dbReference type="RefSeq" id="WP_145805492.1">
    <property type="nucleotide sequence ID" value="NZ_JBIBEG010000003.1"/>
</dbReference>
<dbReference type="Gene3D" id="3.40.630.30">
    <property type="match status" value="1"/>
</dbReference>
<sequence length="215" mass="23808">MSQQFTSPGTTASPAPDAATAPTSAPEGPAADADLYEVRRRPLTRAEADEVMEQIRRSSAITGYSAAEWTGGRDTFVLVHTVTGRLAGALLVHHLLGRWSEIAVVFVLEEHRGRGLGPRMLHDALAGLRAMDRDLLLFFSSDTMGRICAEAGFTLSASEADFVRGSLARAFYLKVVYKIQWLANTYRLRELRRKRRAYRCSFTFRVAALTNEGTR</sequence>
<name>A0ABW6X4W0_9ACTN</name>